<accession>A9QPB5</accession>
<feature type="active site" description="Nucleophile" evidence="6">
    <location>
        <position position="165"/>
    </location>
</feature>
<feature type="domain" description="L,D-TPase catalytic" evidence="8">
    <location>
        <begin position="57"/>
        <end position="189"/>
    </location>
</feature>
<dbReference type="GO" id="GO:0016740">
    <property type="term" value="F:transferase activity"/>
    <property type="evidence" value="ECO:0007669"/>
    <property type="project" value="UniProtKB-KW"/>
</dbReference>
<comment type="pathway">
    <text evidence="1 6">Cell wall biogenesis; peptidoglycan biosynthesis.</text>
</comment>
<dbReference type="InterPro" id="IPR005490">
    <property type="entry name" value="LD_TPept_cat_dom"/>
</dbReference>
<dbReference type="AlphaFoldDB" id="A9QPB5"/>
<keyword evidence="7" id="KW-1133">Transmembrane helix</keyword>
<organism evidence="9">
    <name type="scientific">uncultured marine bacterium EB000_55B11</name>
    <dbReference type="NCBI Taxonomy" id="480665"/>
    <lineage>
        <taxon>Bacteria</taxon>
        <taxon>environmental samples</taxon>
    </lineage>
</organism>
<evidence type="ECO:0000313" key="9">
    <source>
        <dbReference type="EMBL" id="ABX59283.1"/>
    </source>
</evidence>
<dbReference type="GO" id="GO:0008360">
    <property type="term" value="P:regulation of cell shape"/>
    <property type="evidence" value="ECO:0007669"/>
    <property type="project" value="UniProtKB-UniRule"/>
</dbReference>
<evidence type="ECO:0000256" key="6">
    <source>
        <dbReference type="PROSITE-ProRule" id="PRU01373"/>
    </source>
</evidence>
<feature type="active site" description="Proton donor/acceptor" evidence="6">
    <location>
        <position position="147"/>
    </location>
</feature>
<evidence type="ECO:0000256" key="5">
    <source>
        <dbReference type="ARBA" id="ARBA00023316"/>
    </source>
</evidence>
<dbReference type="UniPathway" id="UPA00219"/>
<reference evidence="9" key="1">
    <citation type="journal article" date="2008" name="Environ. Microbiol.">
        <title>Design and testing of 'genome-proxy' microarrays to profile marine microbial communities.</title>
        <authorList>
            <person name="Rich V.I."/>
            <person name="Konstantinidis K."/>
            <person name="DeLong E.F."/>
        </authorList>
    </citation>
    <scope>NUCLEOTIDE SEQUENCE</scope>
</reference>
<dbReference type="CDD" id="cd16913">
    <property type="entry name" value="YkuD_like"/>
    <property type="match status" value="1"/>
</dbReference>
<gene>
    <name evidence="9" type="ORF">MBMO_EB00055B11g072</name>
</gene>
<evidence type="ECO:0000256" key="7">
    <source>
        <dbReference type="SAM" id="Phobius"/>
    </source>
</evidence>
<keyword evidence="3 6" id="KW-0133">Cell shape</keyword>
<keyword evidence="7" id="KW-0472">Membrane</keyword>
<keyword evidence="5 6" id="KW-0961">Cell wall biogenesis/degradation</keyword>
<dbReference type="PANTHER" id="PTHR36699:SF1">
    <property type="entry name" value="L,D-TRANSPEPTIDASE YAFK-RELATED"/>
    <property type="match status" value="1"/>
</dbReference>
<evidence type="ECO:0000256" key="4">
    <source>
        <dbReference type="ARBA" id="ARBA00022984"/>
    </source>
</evidence>
<sequence length="190" mass="21645">MKPKEYVNQPSKWPKKLKGNNVKLFNILLFMAFIFSGCFNSSTVYKSIPNYNGPKITKIVVNKSQRKLFLFHNDKIIRKFKVGLGFNPKSHKSKQGDGRTPEGLYFIDRKNYNSKYFLSLGISYPNTEDKKYAKSLDIDPGGDIFIHGGPRYKGEFGKRDWTAGCISVSDKNMKVIYSMVKAGTPILINP</sequence>
<dbReference type="InterPro" id="IPR038063">
    <property type="entry name" value="Transpep_catalytic_dom"/>
</dbReference>
<dbReference type="PROSITE" id="PS52029">
    <property type="entry name" value="LD_TPASE"/>
    <property type="match status" value="1"/>
</dbReference>
<keyword evidence="7" id="KW-0812">Transmembrane</keyword>
<name>A9QPB5_9BACT</name>
<protein>
    <submittedName>
        <fullName evidence="9">Uncharacterized protein conserved in bacteria</fullName>
    </submittedName>
</protein>
<evidence type="ECO:0000256" key="3">
    <source>
        <dbReference type="ARBA" id="ARBA00022960"/>
    </source>
</evidence>
<dbReference type="PANTHER" id="PTHR36699">
    <property type="entry name" value="LD-TRANSPEPTIDASE"/>
    <property type="match status" value="1"/>
</dbReference>
<evidence type="ECO:0000259" key="8">
    <source>
        <dbReference type="PROSITE" id="PS52029"/>
    </source>
</evidence>
<dbReference type="SUPFAM" id="SSF141523">
    <property type="entry name" value="L,D-transpeptidase catalytic domain-like"/>
    <property type="match status" value="1"/>
</dbReference>
<evidence type="ECO:0000256" key="1">
    <source>
        <dbReference type="ARBA" id="ARBA00004752"/>
    </source>
</evidence>
<evidence type="ECO:0000256" key="2">
    <source>
        <dbReference type="ARBA" id="ARBA00022679"/>
    </source>
</evidence>
<keyword evidence="2" id="KW-0808">Transferase</keyword>
<feature type="transmembrane region" description="Helical" evidence="7">
    <location>
        <begin position="21"/>
        <end position="42"/>
    </location>
</feature>
<dbReference type="GO" id="GO:0071555">
    <property type="term" value="P:cell wall organization"/>
    <property type="evidence" value="ECO:0007669"/>
    <property type="project" value="UniProtKB-UniRule"/>
</dbReference>
<keyword evidence="4 6" id="KW-0573">Peptidoglycan synthesis</keyword>
<dbReference type="Pfam" id="PF03734">
    <property type="entry name" value="YkuD"/>
    <property type="match status" value="1"/>
</dbReference>
<dbReference type="GO" id="GO:0009252">
    <property type="term" value="P:peptidoglycan biosynthetic process"/>
    <property type="evidence" value="ECO:0007669"/>
    <property type="project" value="UniProtKB-UniPathway"/>
</dbReference>
<dbReference type="EMBL" id="EU221239">
    <property type="protein sequence ID" value="ABX59283.1"/>
    <property type="molecule type" value="Genomic_DNA"/>
</dbReference>
<dbReference type="Gene3D" id="2.40.440.10">
    <property type="entry name" value="L,D-transpeptidase catalytic domain-like"/>
    <property type="match status" value="1"/>
</dbReference>
<proteinExistence type="predicted"/>